<dbReference type="RefSeq" id="WP_037933820.1">
    <property type="nucleotide sequence ID" value="NZ_JAVRER010000034.1"/>
</dbReference>
<comment type="similarity">
    <text evidence="2">Belongs to the bacterial phospholipase C family.</text>
</comment>
<keyword evidence="4" id="KW-0134">Cell wall</keyword>
<evidence type="ECO:0000313" key="12">
    <source>
        <dbReference type="Proteomes" id="UP001183607"/>
    </source>
</evidence>
<feature type="region of interest" description="Disordered" evidence="8">
    <location>
        <begin position="482"/>
        <end position="501"/>
    </location>
</feature>
<keyword evidence="5" id="KW-0378">Hydrolase</keyword>
<dbReference type="AlphaFoldDB" id="A0ABD5E9L6"/>
<evidence type="ECO:0000256" key="8">
    <source>
        <dbReference type="SAM" id="MobiDB-lite"/>
    </source>
</evidence>
<evidence type="ECO:0000256" key="3">
    <source>
        <dbReference type="ARBA" id="ARBA00012018"/>
    </source>
</evidence>
<dbReference type="PROSITE" id="PS51318">
    <property type="entry name" value="TAT"/>
    <property type="match status" value="1"/>
</dbReference>
<comment type="catalytic activity">
    <reaction evidence="7">
        <text>a 1,2-diacyl-sn-glycero-3-phosphocholine + H2O = phosphocholine + a 1,2-diacyl-sn-glycerol + H(+)</text>
        <dbReference type="Rhea" id="RHEA:10604"/>
        <dbReference type="ChEBI" id="CHEBI:15377"/>
        <dbReference type="ChEBI" id="CHEBI:15378"/>
        <dbReference type="ChEBI" id="CHEBI:17815"/>
        <dbReference type="ChEBI" id="CHEBI:57643"/>
        <dbReference type="ChEBI" id="CHEBI:295975"/>
        <dbReference type="EC" id="3.1.4.3"/>
    </reaction>
    <physiologicalReaction direction="left-to-right" evidence="7">
        <dbReference type="Rhea" id="RHEA:10605"/>
    </physiologicalReaction>
</comment>
<evidence type="ECO:0000256" key="4">
    <source>
        <dbReference type="ARBA" id="ARBA00022512"/>
    </source>
</evidence>
<dbReference type="SUPFAM" id="SSF53649">
    <property type="entry name" value="Alkaline phosphatase-like"/>
    <property type="match status" value="1"/>
</dbReference>
<dbReference type="InterPro" id="IPR007312">
    <property type="entry name" value="Phosphoesterase"/>
</dbReference>
<evidence type="ECO:0000256" key="9">
    <source>
        <dbReference type="SAM" id="SignalP"/>
    </source>
</evidence>
<feature type="domain" description="Bacterial phospholipase C C-terminal" evidence="10">
    <location>
        <begin position="505"/>
        <end position="603"/>
    </location>
</feature>
<dbReference type="EMBL" id="JAVRER010000034">
    <property type="protein sequence ID" value="MDT0417897.1"/>
    <property type="molecule type" value="Genomic_DNA"/>
</dbReference>
<feature type="domain" description="Bacterial phospholipase C C-terminal" evidence="10">
    <location>
        <begin position="617"/>
        <end position="697"/>
    </location>
</feature>
<reference evidence="12" key="1">
    <citation type="submission" date="2023-07" db="EMBL/GenBank/DDBJ databases">
        <title>30 novel species of actinomycetes from the DSMZ collection.</title>
        <authorList>
            <person name="Nouioui I."/>
        </authorList>
    </citation>
    <scope>NUCLEOTIDE SEQUENCE [LARGE SCALE GENOMIC DNA]</scope>
    <source>
        <strain evidence="12">DSM 41982</strain>
    </source>
</reference>
<dbReference type="InterPro" id="IPR017850">
    <property type="entry name" value="Alkaline_phosphatase_core_sf"/>
</dbReference>
<dbReference type="InterPro" id="IPR006311">
    <property type="entry name" value="TAT_signal"/>
</dbReference>
<evidence type="ECO:0000256" key="6">
    <source>
        <dbReference type="ARBA" id="ARBA00023026"/>
    </source>
</evidence>
<evidence type="ECO:0000256" key="2">
    <source>
        <dbReference type="ARBA" id="ARBA00009717"/>
    </source>
</evidence>
<protein>
    <recommendedName>
        <fullName evidence="3">phospholipase C</fullName>
        <ecNumber evidence="3">3.1.4.3</ecNumber>
    </recommendedName>
</protein>
<organism evidence="11 12">
    <name type="scientific">Streptomyces evansiae</name>
    <dbReference type="NCBI Taxonomy" id="3075535"/>
    <lineage>
        <taxon>Bacteria</taxon>
        <taxon>Bacillati</taxon>
        <taxon>Actinomycetota</taxon>
        <taxon>Actinomycetes</taxon>
        <taxon>Kitasatosporales</taxon>
        <taxon>Streptomycetaceae</taxon>
        <taxon>Streptomyces</taxon>
    </lineage>
</organism>
<evidence type="ECO:0000313" key="11">
    <source>
        <dbReference type="EMBL" id="MDT0417897.1"/>
    </source>
</evidence>
<dbReference type="GO" id="GO:0034480">
    <property type="term" value="F:phosphatidylcholine phospholipase C activity"/>
    <property type="evidence" value="ECO:0007669"/>
    <property type="project" value="UniProtKB-EC"/>
</dbReference>
<dbReference type="NCBIfam" id="TIGR03396">
    <property type="entry name" value="PC_PLC"/>
    <property type="match status" value="1"/>
</dbReference>
<dbReference type="InterPro" id="IPR017767">
    <property type="entry name" value="PC-PLC"/>
</dbReference>
<keyword evidence="6" id="KW-0843">Virulence</keyword>
<dbReference type="PANTHER" id="PTHR31956">
    <property type="entry name" value="NON-SPECIFIC PHOSPHOLIPASE C4-RELATED"/>
    <property type="match status" value="1"/>
</dbReference>
<evidence type="ECO:0000256" key="7">
    <source>
        <dbReference type="ARBA" id="ARBA00048421"/>
    </source>
</evidence>
<feature type="chain" id="PRO_5044797067" description="phospholipase C" evidence="9">
    <location>
        <begin position="30"/>
        <end position="710"/>
    </location>
</feature>
<comment type="caution">
    <text evidence="11">The sequence shown here is derived from an EMBL/GenBank/DDBJ whole genome shotgun (WGS) entry which is preliminary data.</text>
</comment>
<evidence type="ECO:0000256" key="1">
    <source>
        <dbReference type="ARBA" id="ARBA00004191"/>
    </source>
</evidence>
<sequence>MAHTPSRRTFLVSATAVAASAMTGGAARAAGSATAAAPVAVTADPRLAPVRHVVILMQENRSFDHYLGMLKGVRGFGDHTAIDLPGSASGPSGRSVFQQPRGTGSLFPWQLSAGGGGWQSAQCKVDGGGHSWSDQHSAWSGGRMNNWYAAKSGTGMTMGYHARADLPYTYALADAYTVCDAYHCSSLTGTGPNRNYLWSGSTGVGLAGANQANTNGGDFRRKEQNWQTYAEALQGAGVSWKVYQVHDRDASLNYGDNALEYFKPFLTKDSAQDGKGDASLWQRGVAGVPYDGGDVADALVAALRADVRAGTLPQVSWIVTDYANSEHPNASPGKGATVTKRVLEALATDQKTLDSTVFILTYDENDGFFDHVPPPVPADTGDATEYSGGAPVGLGFRVPMIIASPWTRGGRVNSQVFDHTSVLRFLEKWTGVGCPNISPWRRAVCGDLTSAFDFANPVFGPLPALPGVTPAGQPVMDTNACSVTSAPSAPSGTGTLPVQESGNKPACALPYQVNAYLDRYEGSSPSGTQKIWVNLENKGAQATSAAHFAAYANGYRGGGPWQYTVGPDAATSDFFNIGAAYGGGRYDLSVTGPNRFLRRFRGDSGAGAGRFARVRSSFDTYNGKLALWFTFLNDDPGRTLTFTATSTHYRSGTWTYEVAPGKSVSDYFQQVVYADGWYDFTVTVAGDAAFSQRFAGHIETGAVSRTGSVV</sequence>
<dbReference type="Gene3D" id="3.40.720.10">
    <property type="entry name" value="Alkaline Phosphatase, subunit A"/>
    <property type="match status" value="2"/>
</dbReference>
<dbReference type="Pfam" id="PF05506">
    <property type="entry name" value="PLipase_C_C"/>
    <property type="match status" value="2"/>
</dbReference>
<proteinExistence type="inferred from homology"/>
<keyword evidence="4" id="KW-0964">Secreted</keyword>
<name>A0ABD5E9L6_9ACTN</name>
<feature type="signal peptide" evidence="9">
    <location>
        <begin position="1"/>
        <end position="29"/>
    </location>
</feature>
<keyword evidence="9" id="KW-0732">Signal</keyword>
<dbReference type="EC" id="3.1.4.3" evidence="3"/>
<dbReference type="Pfam" id="PF04185">
    <property type="entry name" value="Phosphoesterase"/>
    <property type="match status" value="1"/>
</dbReference>
<dbReference type="PANTHER" id="PTHR31956:SF1">
    <property type="entry name" value="NON-SPECIFIC PHOSPHOLIPASE C1"/>
    <property type="match status" value="1"/>
</dbReference>
<comment type="subcellular location">
    <subcellularLocation>
        <location evidence="1">Secreted</location>
        <location evidence="1">Cell wall</location>
    </subcellularLocation>
</comment>
<evidence type="ECO:0000256" key="5">
    <source>
        <dbReference type="ARBA" id="ARBA00022801"/>
    </source>
</evidence>
<evidence type="ECO:0000259" key="10">
    <source>
        <dbReference type="Pfam" id="PF05506"/>
    </source>
</evidence>
<dbReference type="Proteomes" id="UP001183607">
    <property type="component" value="Unassembled WGS sequence"/>
</dbReference>
<gene>
    <name evidence="11" type="ORF">RM574_20655</name>
</gene>
<accession>A0ABD5E9L6</accession>
<dbReference type="InterPro" id="IPR008475">
    <property type="entry name" value="PLipase_C_C"/>
</dbReference>